<dbReference type="EMBL" id="RXGB01012835">
    <property type="protein sequence ID" value="TMW83236.1"/>
    <property type="molecule type" value="Genomic_DNA"/>
</dbReference>
<proteinExistence type="predicted"/>
<dbReference type="PANTHER" id="PTHR34788">
    <property type="entry name" value="F15I1.22"/>
    <property type="match status" value="1"/>
</dbReference>
<comment type="caution">
    <text evidence="1">The sequence shown here is derived from an EMBL/GenBank/DDBJ whole genome shotgun (WGS) entry which is preliminary data.</text>
</comment>
<accession>A0A6N2ALI4</accession>
<organism evidence="1">
    <name type="scientific">Solanum chilense</name>
    <name type="common">Tomato</name>
    <name type="synonym">Lycopersicon chilense</name>
    <dbReference type="NCBI Taxonomy" id="4083"/>
    <lineage>
        <taxon>Eukaryota</taxon>
        <taxon>Viridiplantae</taxon>
        <taxon>Streptophyta</taxon>
        <taxon>Embryophyta</taxon>
        <taxon>Tracheophyta</taxon>
        <taxon>Spermatophyta</taxon>
        <taxon>Magnoliopsida</taxon>
        <taxon>eudicotyledons</taxon>
        <taxon>Gunneridae</taxon>
        <taxon>Pentapetalae</taxon>
        <taxon>asterids</taxon>
        <taxon>lamiids</taxon>
        <taxon>Solanales</taxon>
        <taxon>Solanaceae</taxon>
        <taxon>Solanoideae</taxon>
        <taxon>Solaneae</taxon>
        <taxon>Solanum</taxon>
        <taxon>Solanum subgen. Lycopersicon</taxon>
    </lineage>
</organism>
<dbReference type="PANTHER" id="PTHR34788:SF4">
    <property type="entry name" value="F15I1.22"/>
    <property type="match status" value="1"/>
</dbReference>
<dbReference type="AlphaFoldDB" id="A0A6N2ALI4"/>
<evidence type="ECO:0000313" key="1">
    <source>
        <dbReference type="EMBL" id="TMW83236.1"/>
    </source>
</evidence>
<sequence length="127" mass="14805">MAYFDRNSLNKSISHANSTSMFSQARRKLSFRQKKLPVVQLGAGGKKPRRRFILLRIFRRVRILKRLKLHYSNIAKKIKEFYWSAVNDILEGNEAIDTFHRNLVLQSSFAIPMMGLTSATLPNRRLI</sequence>
<name>A0A6N2ALI4_SOLCI</name>
<protein>
    <submittedName>
        <fullName evidence="1">Uncharacterized protein</fullName>
    </submittedName>
</protein>
<gene>
    <name evidence="1" type="ORF">EJD97_002426</name>
</gene>
<reference evidence="1" key="1">
    <citation type="submission" date="2019-05" db="EMBL/GenBank/DDBJ databases">
        <title>The de novo reference genome and transcriptome assemblies of the wild tomato species Solanum chilense.</title>
        <authorList>
            <person name="Stam R."/>
            <person name="Nosenko T."/>
            <person name="Hoerger A.C."/>
            <person name="Stephan W."/>
            <person name="Seidel M.A."/>
            <person name="Kuhn J.M.M."/>
            <person name="Haberer G."/>
            <person name="Tellier A."/>
        </authorList>
    </citation>
    <scope>NUCLEOTIDE SEQUENCE</scope>
    <source>
        <tissue evidence="1">Mature leaves</tissue>
    </source>
</reference>